<accession>A0AAW0HRA6</accession>
<feature type="region of interest" description="Disordered" evidence="1">
    <location>
        <begin position="71"/>
        <end position="98"/>
    </location>
</feature>
<evidence type="ECO:0000313" key="3">
    <source>
        <dbReference type="Proteomes" id="UP001488838"/>
    </source>
</evidence>
<feature type="compositionally biased region" description="Basic residues" evidence="1">
    <location>
        <begin position="1"/>
        <end position="12"/>
    </location>
</feature>
<keyword evidence="3" id="KW-1185">Reference proteome</keyword>
<name>A0AAW0HRA6_MYOGA</name>
<dbReference type="AlphaFoldDB" id="A0AAW0HRA6"/>
<proteinExistence type="predicted"/>
<dbReference type="Proteomes" id="UP001488838">
    <property type="component" value="Unassembled WGS sequence"/>
</dbReference>
<reference evidence="2 3" key="1">
    <citation type="journal article" date="2023" name="bioRxiv">
        <title>Conserved and derived expression patterns and positive selection on dental genes reveal complex evolutionary context of ever-growing rodent molars.</title>
        <authorList>
            <person name="Calamari Z.T."/>
            <person name="Song A."/>
            <person name="Cohen E."/>
            <person name="Akter M."/>
            <person name="Roy R.D."/>
            <person name="Hallikas O."/>
            <person name="Christensen M.M."/>
            <person name="Li P."/>
            <person name="Marangoni P."/>
            <person name="Jernvall J."/>
            <person name="Klein O.D."/>
        </authorList>
    </citation>
    <scope>NUCLEOTIDE SEQUENCE [LARGE SCALE GENOMIC DNA]</scope>
    <source>
        <strain evidence="2">V071</strain>
    </source>
</reference>
<sequence>MIKRRRGTKSRKASSLCSSGRDVSKLHGKVIEKNSKQMNPQTTLLHPAFSSSVTRGVLDPLDRIELKCKGHPEHPAEMLPTSTSHDGPDSGKKNSRHNPYTTAAQAEIRISRDAGLPIPASSAWKRADRAEVTQELGLEGVAPGRSPLGVRTVLSSMENPGIHGHASPKAVIVWRTKRSSSLLPLQASLAVEHDAIVQPAVGSRHDFTAATPFVKTQTRTRPQPNSVPAKMSVGGPMKASHEAEGHTVACVSWKSSMPCQMPSVRQRQNWRVPQLEQVYNHDGKTQFLIFLLNKLKNAPIFKRMENKTKVQGWGKAIPNSQVASSIF</sequence>
<evidence type="ECO:0000313" key="2">
    <source>
        <dbReference type="EMBL" id="KAK7804598.1"/>
    </source>
</evidence>
<feature type="compositionally biased region" description="Polar residues" evidence="1">
    <location>
        <begin position="217"/>
        <end position="226"/>
    </location>
</feature>
<feature type="region of interest" description="Disordered" evidence="1">
    <location>
        <begin position="217"/>
        <end position="239"/>
    </location>
</feature>
<evidence type="ECO:0000256" key="1">
    <source>
        <dbReference type="SAM" id="MobiDB-lite"/>
    </source>
</evidence>
<comment type="caution">
    <text evidence="2">The sequence shown here is derived from an EMBL/GenBank/DDBJ whole genome shotgun (WGS) entry which is preliminary data.</text>
</comment>
<dbReference type="EMBL" id="JBBHLL010000371">
    <property type="protein sequence ID" value="KAK7804598.1"/>
    <property type="molecule type" value="Genomic_DNA"/>
</dbReference>
<protein>
    <submittedName>
        <fullName evidence="2">Uncharacterized protein</fullName>
    </submittedName>
</protein>
<feature type="region of interest" description="Disordered" evidence="1">
    <location>
        <begin position="1"/>
        <end position="26"/>
    </location>
</feature>
<gene>
    <name evidence="2" type="ORF">U0070_000812</name>
</gene>
<organism evidence="2 3">
    <name type="scientific">Myodes glareolus</name>
    <name type="common">Bank vole</name>
    <name type="synonym">Clethrionomys glareolus</name>
    <dbReference type="NCBI Taxonomy" id="447135"/>
    <lineage>
        <taxon>Eukaryota</taxon>
        <taxon>Metazoa</taxon>
        <taxon>Chordata</taxon>
        <taxon>Craniata</taxon>
        <taxon>Vertebrata</taxon>
        <taxon>Euteleostomi</taxon>
        <taxon>Mammalia</taxon>
        <taxon>Eutheria</taxon>
        <taxon>Euarchontoglires</taxon>
        <taxon>Glires</taxon>
        <taxon>Rodentia</taxon>
        <taxon>Myomorpha</taxon>
        <taxon>Muroidea</taxon>
        <taxon>Cricetidae</taxon>
        <taxon>Arvicolinae</taxon>
        <taxon>Myodes</taxon>
    </lineage>
</organism>